<dbReference type="Proteomes" id="UP000607197">
    <property type="component" value="Unassembled WGS sequence"/>
</dbReference>
<reference evidence="4" key="1">
    <citation type="journal article" date="2014" name="Int. J. Syst. Evol. Microbiol.">
        <title>Complete genome sequence of Corynebacterium casei LMG S-19264T (=DSM 44701T), isolated from a smear-ripened cheese.</title>
        <authorList>
            <consortium name="US DOE Joint Genome Institute (JGI-PGF)"/>
            <person name="Walter F."/>
            <person name="Albersmeier A."/>
            <person name="Kalinowski J."/>
            <person name="Ruckert C."/>
        </authorList>
    </citation>
    <scope>NUCLEOTIDE SEQUENCE</scope>
    <source>
        <strain evidence="4">JCM 19596</strain>
    </source>
</reference>
<dbReference type="AlphaFoldDB" id="A0A830FE92"/>
<feature type="compositionally biased region" description="Polar residues" evidence="1">
    <location>
        <begin position="261"/>
        <end position="272"/>
    </location>
</feature>
<evidence type="ECO:0000313" key="4">
    <source>
        <dbReference type="EMBL" id="GGL66750.1"/>
    </source>
</evidence>
<gene>
    <name evidence="4" type="ORF">GCM10009039_25900</name>
</gene>
<keyword evidence="5" id="KW-1185">Reference proteome</keyword>
<protein>
    <submittedName>
        <fullName evidence="4">Transcriptional regulator</fullName>
    </submittedName>
</protein>
<feature type="domain" description="DUF7351" evidence="3">
    <location>
        <begin position="85"/>
        <end position="255"/>
    </location>
</feature>
<accession>A0A830FE92</accession>
<evidence type="ECO:0000313" key="5">
    <source>
        <dbReference type="Proteomes" id="UP000607197"/>
    </source>
</evidence>
<dbReference type="Pfam" id="PF24042">
    <property type="entry name" value="DUF7351"/>
    <property type="match status" value="1"/>
</dbReference>
<organism evidence="4 5">
    <name type="scientific">Halocalculus aciditolerans</name>
    <dbReference type="NCBI Taxonomy" id="1383812"/>
    <lineage>
        <taxon>Archaea</taxon>
        <taxon>Methanobacteriati</taxon>
        <taxon>Methanobacteriota</taxon>
        <taxon>Stenosarchaea group</taxon>
        <taxon>Halobacteria</taxon>
        <taxon>Halobacteriales</taxon>
        <taxon>Halobacteriaceae</taxon>
        <taxon>Halocalculus</taxon>
    </lineage>
</organism>
<sequence length="272" mass="29503">MDILRELSAQQRQLGDDSLGFADLRRRVDVEDSGRFRYHLKQLQDTFVQKTDAGYRLTHAGHRVIAAILAGTFTGDQSLGPVELDSECPECHRPAVATYEDGRCLVSCANDHTLFTWSVPPNATASLDLPGLIDLAELLALQAVEQALAGVCPECFDPVSSQIRTAEAARPAFQGDCESCGAQIAGPVDLCLLVDPEVAAFCHRHGHSPQDDHVWESPFVRDDAELVVLDDDPVQIEYTLTLDGESLSGEISENGHITVHRTGSTEGQSDAP</sequence>
<evidence type="ECO:0000259" key="3">
    <source>
        <dbReference type="Pfam" id="PF24042"/>
    </source>
</evidence>
<name>A0A830FE92_9EURY</name>
<evidence type="ECO:0000256" key="1">
    <source>
        <dbReference type="SAM" id="MobiDB-lite"/>
    </source>
</evidence>
<comment type="caution">
    <text evidence="4">The sequence shown here is derived from an EMBL/GenBank/DDBJ whole genome shotgun (WGS) entry which is preliminary data.</text>
</comment>
<feature type="domain" description="DUF7347" evidence="2">
    <location>
        <begin position="1"/>
        <end position="68"/>
    </location>
</feature>
<proteinExistence type="predicted"/>
<dbReference type="EMBL" id="BMPG01000003">
    <property type="protein sequence ID" value="GGL66750.1"/>
    <property type="molecule type" value="Genomic_DNA"/>
</dbReference>
<dbReference type="Pfam" id="PF24038">
    <property type="entry name" value="DUF7347"/>
    <property type="match status" value="1"/>
</dbReference>
<dbReference type="InterPro" id="IPR055775">
    <property type="entry name" value="DUF7351"/>
</dbReference>
<reference evidence="4" key="2">
    <citation type="submission" date="2020-09" db="EMBL/GenBank/DDBJ databases">
        <authorList>
            <person name="Sun Q."/>
            <person name="Ohkuma M."/>
        </authorList>
    </citation>
    <scope>NUCLEOTIDE SEQUENCE</scope>
    <source>
        <strain evidence="4">JCM 19596</strain>
    </source>
</reference>
<evidence type="ECO:0000259" key="2">
    <source>
        <dbReference type="Pfam" id="PF24038"/>
    </source>
</evidence>
<feature type="region of interest" description="Disordered" evidence="1">
    <location>
        <begin position="249"/>
        <end position="272"/>
    </location>
</feature>
<dbReference type="InterPro" id="IPR055771">
    <property type="entry name" value="DUF7347"/>
</dbReference>